<feature type="region of interest" description="Disordered" evidence="1">
    <location>
        <begin position="1"/>
        <end position="108"/>
    </location>
</feature>
<proteinExistence type="predicted"/>
<evidence type="ECO:0000256" key="1">
    <source>
        <dbReference type="SAM" id="MobiDB-lite"/>
    </source>
</evidence>
<evidence type="ECO:0000313" key="4">
    <source>
        <dbReference type="Proteomes" id="UP001278500"/>
    </source>
</evidence>
<dbReference type="Gene3D" id="1.10.510.10">
    <property type="entry name" value="Transferase(Phosphotransferase) domain 1"/>
    <property type="match status" value="1"/>
</dbReference>
<dbReference type="AlphaFoldDB" id="A0AAE0J8V1"/>
<name>A0AAE0J8V1_9PEZI</name>
<evidence type="ECO:0000313" key="3">
    <source>
        <dbReference type="EMBL" id="KAK3339145.1"/>
    </source>
</evidence>
<dbReference type="GO" id="GO:0004674">
    <property type="term" value="F:protein serine/threonine kinase activity"/>
    <property type="evidence" value="ECO:0007669"/>
    <property type="project" value="TreeGrafter"/>
</dbReference>
<protein>
    <recommendedName>
        <fullName evidence="2">Protein kinase domain-containing protein</fullName>
    </recommendedName>
</protein>
<accession>A0AAE0J8V1</accession>
<dbReference type="PANTHER" id="PTHR24359:SF37">
    <property type="entry name" value="PROTEIN KINASE DOMAIN-CONTAINING PROTEIN"/>
    <property type="match status" value="1"/>
</dbReference>
<sequence>MWMMKSSESQDKPLAGRGTNFAHAWPEDRSNAHDKKFPSDSMPGTRSEPAGIPNPTIRITGADGASLREQSPENPHEVPGCERSQGSYSILDSDDCRSVYTPSEDLDPTEEAYYHGLDKDGWHERGQDDLELKTSMEESLEQLELTSSNRINVGGDINPAQVAPFRDQNGGLPALSREETHTVTGGRGELDLGRRVNFESGLGQSSHLHITPSHEHPKEPLEDRLLDALVNNDTTWGFFPVNSLPDIITESTVKEELQKHFKPAMKDWDGISRYARKICGTSSSTTASFRKIFAILVMIGKTQAIFKFVDEKVNDSNLPLTACYVPSKQVQISEFRRSRGRYAGDRVECFREGWNKIEMKSFEQWQWRTLAPIFEQSDEDKSVSHYFSPTGMITLPFIHDSGIAGRRAEEFEGGGGRVTKVRIHPDHHSFHYKDCPRNNATAASNSSDTTTPSRDRDCDCRFAIKQLHSTDEAFQQFKKEVDVLRRFSNEKNNHLISLLATYEHNDDFYLIFPWAQATLKTYWEEKHPNPSLDTQTVLWVAEQCKGIAYGVLAIHQYRSGKWSKTELDPTAGQNVQFGHHGDIKPENILWFQDGHETNAGSEGFQRGTLKLTDFGLAAINTNRTVSRQVFGFPCSRSYCAPEAELLNCGGPGRQYDLWTLGCLYLEFITWMMGGWKLVKDFERARSTMDPRWAWKDIKTDTFFEVKAEGDVSGQVSMKAEVKPQVTKFVERLHCNPRCIQFVHDFLNMIQTGLLIVREDRHQEVRLTSEQVHVELTKMLKRCKQEESYGCTPCPWENTSTQQK</sequence>
<dbReference type="PANTHER" id="PTHR24359">
    <property type="entry name" value="SERINE/THREONINE-PROTEIN KINASE SBK1"/>
    <property type="match status" value="1"/>
</dbReference>
<dbReference type="GO" id="GO:0005524">
    <property type="term" value="F:ATP binding"/>
    <property type="evidence" value="ECO:0007669"/>
    <property type="project" value="InterPro"/>
</dbReference>
<dbReference type="Pfam" id="PF00069">
    <property type="entry name" value="Pkinase"/>
    <property type="match status" value="1"/>
</dbReference>
<dbReference type="SMART" id="SM00220">
    <property type="entry name" value="S_TKc"/>
    <property type="match status" value="1"/>
</dbReference>
<feature type="compositionally biased region" description="Basic and acidic residues" evidence="1">
    <location>
        <begin position="25"/>
        <end position="38"/>
    </location>
</feature>
<feature type="region of interest" description="Disordered" evidence="1">
    <location>
        <begin position="433"/>
        <end position="455"/>
    </location>
</feature>
<comment type="caution">
    <text evidence="3">The sequence shown here is derived from an EMBL/GenBank/DDBJ whole genome shotgun (WGS) entry which is preliminary data.</text>
</comment>
<evidence type="ECO:0000259" key="2">
    <source>
        <dbReference type="PROSITE" id="PS50011"/>
    </source>
</evidence>
<dbReference type="EMBL" id="JAUEPP010000007">
    <property type="protein sequence ID" value="KAK3339145.1"/>
    <property type="molecule type" value="Genomic_DNA"/>
</dbReference>
<dbReference type="RefSeq" id="XP_062678505.1">
    <property type="nucleotide sequence ID" value="XM_062823016.1"/>
</dbReference>
<feature type="domain" description="Protein kinase" evidence="2">
    <location>
        <begin position="404"/>
        <end position="746"/>
    </location>
</feature>
<organism evidence="3 4">
    <name type="scientific">Neurospora tetraspora</name>
    <dbReference type="NCBI Taxonomy" id="94610"/>
    <lineage>
        <taxon>Eukaryota</taxon>
        <taxon>Fungi</taxon>
        <taxon>Dikarya</taxon>
        <taxon>Ascomycota</taxon>
        <taxon>Pezizomycotina</taxon>
        <taxon>Sordariomycetes</taxon>
        <taxon>Sordariomycetidae</taxon>
        <taxon>Sordariales</taxon>
        <taxon>Sordariaceae</taxon>
        <taxon>Neurospora</taxon>
    </lineage>
</organism>
<dbReference type="InterPro" id="IPR000719">
    <property type="entry name" value="Prot_kinase_dom"/>
</dbReference>
<reference evidence="3" key="1">
    <citation type="journal article" date="2023" name="Mol. Phylogenet. Evol.">
        <title>Genome-scale phylogeny and comparative genomics of the fungal order Sordariales.</title>
        <authorList>
            <person name="Hensen N."/>
            <person name="Bonometti L."/>
            <person name="Westerberg I."/>
            <person name="Brannstrom I.O."/>
            <person name="Guillou S."/>
            <person name="Cros-Aarteil S."/>
            <person name="Calhoun S."/>
            <person name="Haridas S."/>
            <person name="Kuo A."/>
            <person name="Mondo S."/>
            <person name="Pangilinan J."/>
            <person name="Riley R."/>
            <person name="LaButti K."/>
            <person name="Andreopoulos B."/>
            <person name="Lipzen A."/>
            <person name="Chen C."/>
            <person name="Yan M."/>
            <person name="Daum C."/>
            <person name="Ng V."/>
            <person name="Clum A."/>
            <person name="Steindorff A."/>
            <person name="Ohm R.A."/>
            <person name="Martin F."/>
            <person name="Silar P."/>
            <person name="Natvig D.O."/>
            <person name="Lalanne C."/>
            <person name="Gautier V."/>
            <person name="Ament-Velasquez S.L."/>
            <person name="Kruys A."/>
            <person name="Hutchinson M.I."/>
            <person name="Powell A.J."/>
            <person name="Barry K."/>
            <person name="Miller A.N."/>
            <person name="Grigoriev I.V."/>
            <person name="Debuchy R."/>
            <person name="Gladieux P."/>
            <person name="Hiltunen Thoren M."/>
            <person name="Johannesson H."/>
        </authorList>
    </citation>
    <scope>NUCLEOTIDE SEQUENCE</scope>
    <source>
        <strain evidence="3">CBS 560.94</strain>
    </source>
</reference>
<dbReference type="CDD" id="cd00180">
    <property type="entry name" value="PKc"/>
    <property type="match status" value="1"/>
</dbReference>
<dbReference type="InterPro" id="IPR011009">
    <property type="entry name" value="Kinase-like_dom_sf"/>
</dbReference>
<dbReference type="GeneID" id="87860170"/>
<dbReference type="SUPFAM" id="SSF56112">
    <property type="entry name" value="Protein kinase-like (PK-like)"/>
    <property type="match status" value="1"/>
</dbReference>
<gene>
    <name evidence="3" type="ORF">B0H65DRAFT_291333</name>
</gene>
<feature type="compositionally biased region" description="Low complexity" evidence="1">
    <location>
        <begin position="438"/>
        <end position="451"/>
    </location>
</feature>
<reference evidence="3" key="2">
    <citation type="submission" date="2023-06" db="EMBL/GenBank/DDBJ databases">
        <authorList>
            <consortium name="Lawrence Berkeley National Laboratory"/>
            <person name="Haridas S."/>
            <person name="Hensen N."/>
            <person name="Bonometti L."/>
            <person name="Westerberg I."/>
            <person name="Brannstrom I.O."/>
            <person name="Guillou S."/>
            <person name="Cros-Aarteil S."/>
            <person name="Calhoun S."/>
            <person name="Kuo A."/>
            <person name="Mondo S."/>
            <person name="Pangilinan J."/>
            <person name="Riley R."/>
            <person name="Labutti K."/>
            <person name="Andreopoulos B."/>
            <person name="Lipzen A."/>
            <person name="Chen C."/>
            <person name="Yanf M."/>
            <person name="Daum C."/>
            <person name="Ng V."/>
            <person name="Clum A."/>
            <person name="Steindorff A."/>
            <person name="Ohm R."/>
            <person name="Martin F."/>
            <person name="Silar P."/>
            <person name="Natvig D."/>
            <person name="Lalanne C."/>
            <person name="Gautier V."/>
            <person name="Ament-Velasquez S.L."/>
            <person name="Kruys A."/>
            <person name="Hutchinson M.I."/>
            <person name="Powell A.J."/>
            <person name="Barry K."/>
            <person name="Miller A.N."/>
            <person name="Grigoriev I.V."/>
            <person name="Debuchy R."/>
            <person name="Gladieux P."/>
            <person name="Thoren M.H."/>
            <person name="Johannesson H."/>
        </authorList>
    </citation>
    <scope>NUCLEOTIDE SEQUENCE</scope>
    <source>
        <strain evidence="3">CBS 560.94</strain>
    </source>
</reference>
<keyword evidence="4" id="KW-1185">Reference proteome</keyword>
<dbReference type="PROSITE" id="PS50011">
    <property type="entry name" value="PROTEIN_KINASE_DOM"/>
    <property type="match status" value="1"/>
</dbReference>
<dbReference type="Proteomes" id="UP001278500">
    <property type="component" value="Unassembled WGS sequence"/>
</dbReference>
<feature type="compositionally biased region" description="Basic and acidic residues" evidence="1">
    <location>
        <begin position="70"/>
        <end position="80"/>
    </location>
</feature>